<comment type="caution">
    <text evidence="1">The sequence shown here is derived from an EMBL/GenBank/DDBJ whole genome shotgun (WGS) entry which is preliminary data.</text>
</comment>
<reference evidence="1 2" key="1">
    <citation type="journal article" date="2022" name="Nat. Plants">
        <title>Genomes of leafy and leafless Platanthera orchids illuminate the evolution of mycoheterotrophy.</title>
        <authorList>
            <person name="Li M.H."/>
            <person name="Liu K.W."/>
            <person name="Li Z."/>
            <person name="Lu H.C."/>
            <person name="Ye Q.L."/>
            <person name="Zhang D."/>
            <person name="Wang J.Y."/>
            <person name="Li Y.F."/>
            <person name="Zhong Z.M."/>
            <person name="Liu X."/>
            <person name="Yu X."/>
            <person name="Liu D.K."/>
            <person name="Tu X.D."/>
            <person name="Liu B."/>
            <person name="Hao Y."/>
            <person name="Liao X.Y."/>
            <person name="Jiang Y.T."/>
            <person name="Sun W.H."/>
            <person name="Chen J."/>
            <person name="Chen Y.Q."/>
            <person name="Ai Y."/>
            <person name="Zhai J.W."/>
            <person name="Wu S.S."/>
            <person name="Zhou Z."/>
            <person name="Hsiao Y.Y."/>
            <person name="Wu W.L."/>
            <person name="Chen Y.Y."/>
            <person name="Lin Y.F."/>
            <person name="Hsu J.L."/>
            <person name="Li C.Y."/>
            <person name="Wang Z.W."/>
            <person name="Zhao X."/>
            <person name="Zhong W.Y."/>
            <person name="Ma X.K."/>
            <person name="Ma L."/>
            <person name="Huang J."/>
            <person name="Chen G.Z."/>
            <person name="Huang M.Z."/>
            <person name="Huang L."/>
            <person name="Peng D.H."/>
            <person name="Luo Y.B."/>
            <person name="Zou S.Q."/>
            <person name="Chen S.P."/>
            <person name="Lan S."/>
            <person name="Tsai W.C."/>
            <person name="Van de Peer Y."/>
            <person name="Liu Z.J."/>
        </authorList>
    </citation>
    <scope>NUCLEOTIDE SEQUENCE [LARGE SCALE GENOMIC DNA]</scope>
    <source>
        <strain evidence="1">Lor288</strain>
    </source>
</reference>
<gene>
    <name evidence="1" type="ORF">KSP40_PGU002718</name>
</gene>
<organism evidence="1 2">
    <name type="scientific">Platanthera guangdongensis</name>
    <dbReference type="NCBI Taxonomy" id="2320717"/>
    <lineage>
        <taxon>Eukaryota</taxon>
        <taxon>Viridiplantae</taxon>
        <taxon>Streptophyta</taxon>
        <taxon>Embryophyta</taxon>
        <taxon>Tracheophyta</taxon>
        <taxon>Spermatophyta</taxon>
        <taxon>Magnoliopsida</taxon>
        <taxon>Liliopsida</taxon>
        <taxon>Asparagales</taxon>
        <taxon>Orchidaceae</taxon>
        <taxon>Orchidoideae</taxon>
        <taxon>Orchideae</taxon>
        <taxon>Orchidinae</taxon>
        <taxon>Platanthera</taxon>
    </lineage>
</organism>
<proteinExistence type="predicted"/>
<name>A0ABR2MS13_9ASPA</name>
<evidence type="ECO:0000313" key="2">
    <source>
        <dbReference type="Proteomes" id="UP001412067"/>
    </source>
</evidence>
<sequence length="127" mass="15098">MVQPRMLSAIVQAECPKTLQYSQTDDEVCEHEEINFEQKKSNDAMMIRLKRELFDEILEFQQRKIGTETLPELMRMKKSALLNPKITVILNHFKRKTLCAQLNSLLNQTFPFHHVWIFLSTVQRRHL</sequence>
<dbReference type="EMBL" id="JBBWWR010000005">
    <property type="protein sequence ID" value="KAK8966261.1"/>
    <property type="molecule type" value="Genomic_DNA"/>
</dbReference>
<protein>
    <submittedName>
        <fullName evidence="1">Uncharacterized protein</fullName>
    </submittedName>
</protein>
<evidence type="ECO:0000313" key="1">
    <source>
        <dbReference type="EMBL" id="KAK8966261.1"/>
    </source>
</evidence>
<keyword evidence="2" id="KW-1185">Reference proteome</keyword>
<dbReference type="Proteomes" id="UP001412067">
    <property type="component" value="Unassembled WGS sequence"/>
</dbReference>
<accession>A0ABR2MS13</accession>